<evidence type="ECO:0000256" key="1">
    <source>
        <dbReference type="ARBA" id="ARBA00004651"/>
    </source>
</evidence>
<gene>
    <name evidence="9" type="ORF">J2S57_006224</name>
</gene>
<dbReference type="PANTHER" id="PTHR33406:SF13">
    <property type="entry name" value="MEMBRANE PROTEIN YDFJ"/>
    <property type="match status" value="1"/>
</dbReference>
<evidence type="ECO:0000256" key="6">
    <source>
        <dbReference type="SAM" id="MobiDB-lite"/>
    </source>
</evidence>
<dbReference type="InterPro" id="IPR004869">
    <property type="entry name" value="MMPL_dom"/>
</dbReference>
<reference evidence="9 10" key="1">
    <citation type="submission" date="2023-07" db="EMBL/GenBank/DDBJ databases">
        <title>Sequencing the genomes of 1000 actinobacteria strains.</title>
        <authorList>
            <person name="Klenk H.-P."/>
        </authorList>
    </citation>
    <scope>NUCLEOTIDE SEQUENCE [LARGE SCALE GENOMIC DNA]</scope>
    <source>
        <strain evidence="9 10">DSM 44388</strain>
    </source>
</reference>
<keyword evidence="5 7" id="KW-0472">Membrane</keyword>
<keyword evidence="4 7" id="KW-1133">Transmembrane helix</keyword>
<feature type="transmembrane region" description="Helical" evidence="7">
    <location>
        <begin position="299"/>
        <end position="323"/>
    </location>
</feature>
<evidence type="ECO:0000313" key="10">
    <source>
        <dbReference type="Proteomes" id="UP001235712"/>
    </source>
</evidence>
<proteinExistence type="predicted"/>
<dbReference type="Pfam" id="PF03176">
    <property type="entry name" value="MMPL"/>
    <property type="match status" value="2"/>
</dbReference>
<keyword evidence="10" id="KW-1185">Reference proteome</keyword>
<evidence type="ECO:0000256" key="3">
    <source>
        <dbReference type="ARBA" id="ARBA00022692"/>
    </source>
</evidence>
<feature type="transmembrane region" description="Helical" evidence="7">
    <location>
        <begin position="529"/>
        <end position="548"/>
    </location>
</feature>
<dbReference type="RefSeq" id="WP_307249543.1">
    <property type="nucleotide sequence ID" value="NZ_JAUSQZ010000001.1"/>
</dbReference>
<feature type="transmembrane region" description="Helical" evidence="7">
    <location>
        <begin position="355"/>
        <end position="376"/>
    </location>
</feature>
<feature type="transmembrane region" description="Helical" evidence="7">
    <location>
        <begin position="497"/>
        <end position="517"/>
    </location>
</feature>
<dbReference type="EMBL" id="JAUSQZ010000001">
    <property type="protein sequence ID" value="MDP9830475.1"/>
    <property type="molecule type" value="Genomic_DNA"/>
</dbReference>
<dbReference type="InterPro" id="IPR050545">
    <property type="entry name" value="Mycobact_MmpL"/>
</dbReference>
<dbReference type="Gene3D" id="1.20.1640.10">
    <property type="entry name" value="Multidrug efflux transporter AcrB transmembrane domain"/>
    <property type="match status" value="2"/>
</dbReference>
<feature type="domain" description="SSD" evidence="8">
    <location>
        <begin position="192"/>
        <end position="322"/>
    </location>
</feature>
<feature type="transmembrane region" description="Helical" evidence="7">
    <location>
        <begin position="223"/>
        <end position="244"/>
    </location>
</feature>
<keyword evidence="3 7" id="KW-0812">Transmembrane</keyword>
<comment type="caution">
    <text evidence="9">The sequence shown here is derived from an EMBL/GenBank/DDBJ whole genome shotgun (WGS) entry which is preliminary data.</text>
</comment>
<feature type="transmembrane region" description="Helical" evidence="7">
    <location>
        <begin position="656"/>
        <end position="682"/>
    </location>
</feature>
<feature type="transmembrane region" description="Helical" evidence="7">
    <location>
        <begin position="272"/>
        <end position="293"/>
    </location>
</feature>
<feature type="transmembrane region" description="Helical" evidence="7">
    <location>
        <begin position="629"/>
        <end position="650"/>
    </location>
</feature>
<feature type="transmembrane region" description="Helical" evidence="7">
    <location>
        <begin position="568"/>
        <end position="588"/>
    </location>
</feature>
<protein>
    <submittedName>
        <fullName evidence="9">RND superfamily putative drug exporter</fullName>
    </submittedName>
</protein>
<evidence type="ECO:0000313" key="9">
    <source>
        <dbReference type="EMBL" id="MDP9830475.1"/>
    </source>
</evidence>
<dbReference type="PANTHER" id="PTHR33406">
    <property type="entry name" value="MEMBRANE PROTEIN MJ1562-RELATED"/>
    <property type="match status" value="1"/>
</dbReference>
<sequence>MSRLTDTVLRHRLLVALVWLVVAVAGAATAATTVDRLSLEFQLPGRPAYEANQQILQQFGNGGLNDPLLLVVDGNEAATTASDVAAAARQALPGTRTVAPSDPGADVLNITADSAVSIVYPPITPGADPYATATPALEQVAADASGDGTDVTLTGFSILEAGGGDDRGLIVEVLLGGLGALVVLALVFGSLLAGLPLLVAAVSILGTFVALLGLTYLTDVSAVVEYLIALIGLGVAIDYSLLVVTRWREESAKGVSNDDAVRTAMATAGRSVVFSGVTVAVSLAALVLVPLPFLRSIGLGGLLIPLFSVAVSLTLVPALLSALGPKLNWPRRKPAVTRSRMWAALAGAVLRRRRLTAVGSIIVLLALAAPALTLTLGTAQLSGIASTSPSSQALTEAVSQGLPPGVVRPTEILIPQDQADQALERLLTLHGVAAAVAPTTTGWSAGGRSLIQVWTDTDPAGDTGRATVEDIRATASTFTDARVGGTPAEDADFISAVYGNAAWVVLAVAVVTFLLLARALRSLWLPVKALALNVLSIGAAYGVTVLIWQDGYGSDLLFGQSASGAVTIWVPIAAFAFLFGLSMDYEVFILSRMREEYDALTAPGASPTLDERTATDRAVVEGIANTGRLVTSAALILFFAFVALSTVPALEVKVLATALALGIAIDAVLVRGLLAPALVGVLGRANWTTPRWLQRTLRLPGTAAIRPGRDGGTAPEPPAATDGHHD</sequence>
<name>A0ABT9PE82_9ACTN</name>
<organism evidence="9 10">
    <name type="scientific">Kineosporia succinea</name>
    <dbReference type="NCBI Taxonomy" id="84632"/>
    <lineage>
        <taxon>Bacteria</taxon>
        <taxon>Bacillati</taxon>
        <taxon>Actinomycetota</taxon>
        <taxon>Actinomycetes</taxon>
        <taxon>Kineosporiales</taxon>
        <taxon>Kineosporiaceae</taxon>
        <taxon>Kineosporia</taxon>
    </lineage>
</organism>
<evidence type="ECO:0000256" key="7">
    <source>
        <dbReference type="SAM" id="Phobius"/>
    </source>
</evidence>
<comment type="subcellular location">
    <subcellularLocation>
        <location evidence="1">Cell membrane</location>
        <topology evidence="1">Multi-pass membrane protein</topology>
    </subcellularLocation>
</comment>
<feature type="transmembrane region" description="Helical" evidence="7">
    <location>
        <begin position="195"/>
        <end position="217"/>
    </location>
</feature>
<evidence type="ECO:0000256" key="2">
    <source>
        <dbReference type="ARBA" id="ARBA00022475"/>
    </source>
</evidence>
<feature type="transmembrane region" description="Helical" evidence="7">
    <location>
        <begin position="169"/>
        <end position="188"/>
    </location>
</feature>
<dbReference type="SUPFAM" id="SSF82866">
    <property type="entry name" value="Multidrug efflux transporter AcrB transmembrane domain"/>
    <property type="match status" value="2"/>
</dbReference>
<accession>A0ABT9PE82</accession>
<keyword evidence="2" id="KW-1003">Cell membrane</keyword>
<dbReference type="Proteomes" id="UP001235712">
    <property type="component" value="Unassembled WGS sequence"/>
</dbReference>
<dbReference type="PROSITE" id="PS50156">
    <property type="entry name" value="SSD"/>
    <property type="match status" value="1"/>
</dbReference>
<evidence type="ECO:0000256" key="5">
    <source>
        <dbReference type="ARBA" id="ARBA00023136"/>
    </source>
</evidence>
<feature type="region of interest" description="Disordered" evidence="6">
    <location>
        <begin position="703"/>
        <end position="726"/>
    </location>
</feature>
<dbReference type="InterPro" id="IPR000731">
    <property type="entry name" value="SSD"/>
</dbReference>
<evidence type="ECO:0000256" key="4">
    <source>
        <dbReference type="ARBA" id="ARBA00022989"/>
    </source>
</evidence>
<evidence type="ECO:0000259" key="8">
    <source>
        <dbReference type="PROSITE" id="PS50156"/>
    </source>
</evidence>